<dbReference type="GO" id="GO:0000028">
    <property type="term" value="P:ribosomal small subunit assembly"/>
    <property type="evidence" value="ECO:0007669"/>
    <property type="project" value="TreeGrafter"/>
</dbReference>
<evidence type="ECO:0000259" key="11">
    <source>
        <dbReference type="PROSITE" id="PS51713"/>
    </source>
</evidence>
<evidence type="ECO:0000256" key="2">
    <source>
        <dbReference type="ARBA" id="ARBA00020484"/>
    </source>
</evidence>
<dbReference type="Gene3D" id="3.40.50.300">
    <property type="entry name" value="P-loop containing nucleotide triphosphate hydrolases"/>
    <property type="match status" value="1"/>
</dbReference>
<feature type="region of interest" description="G2" evidence="8">
    <location>
        <begin position="37"/>
        <end position="41"/>
    </location>
</feature>
<keyword evidence="4 7" id="KW-0547">Nucleotide-binding</keyword>
<evidence type="ECO:0000313" key="12">
    <source>
        <dbReference type="EMBL" id="PHK97177.1"/>
    </source>
</evidence>
<keyword evidence="7" id="KW-0699">rRNA-binding</keyword>
<dbReference type="CDD" id="cd04163">
    <property type="entry name" value="Era"/>
    <property type="match status" value="1"/>
</dbReference>
<dbReference type="PANTHER" id="PTHR42698">
    <property type="entry name" value="GTPASE ERA"/>
    <property type="match status" value="1"/>
</dbReference>
<comment type="similarity">
    <text evidence="1 7 8 9">Belongs to the TRAFAC class TrmE-Era-EngA-EngB-Septin-like GTPase superfamily. Era GTPase family.</text>
</comment>
<dbReference type="Pfam" id="PF01926">
    <property type="entry name" value="MMR_HSR1"/>
    <property type="match status" value="1"/>
</dbReference>
<dbReference type="InterPro" id="IPR027417">
    <property type="entry name" value="P-loop_NTPase"/>
</dbReference>
<keyword evidence="7" id="KW-0963">Cytoplasm</keyword>
<keyword evidence="5 7" id="KW-0694">RNA-binding</keyword>
<comment type="caution">
    <text evidence="12">The sequence shown here is derived from an EMBL/GenBank/DDBJ whole genome shotgun (WGS) entry which is preliminary data.</text>
</comment>
<feature type="region of interest" description="G5" evidence="8">
    <location>
        <begin position="149"/>
        <end position="151"/>
    </location>
</feature>
<comment type="subcellular location">
    <subcellularLocation>
        <location evidence="7">Cytoplasm</location>
    </subcellularLocation>
    <subcellularLocation>
        <location evidence="7">Cell membrane</location>
        <topology evidence="7">Peripheral membrane protein</topology>
    </subcellularLocation>
</comment>
<dbReference type="RefSeq" id="WP_099107825.1">
    <property type="nucleotide sequence ID" value="NZ_JAATJF010000003.1"/>
</dbReference>
<dbReference type="GO" id="GO:0070181">
    <property type="term" value="F:small ribosomal subunit rRNA binding"/>
    <property type="evidence" value="ECO:0007669"/>
    <property type="project" value="UniProtKB-UniRule"/>
</dbReference>
<feature type="region of interest" description="G1" evidence="8">
    <location>
        <begin position="11"/>
        <end position="18"/>
    </location>
</feature>
<feature type="binding site" evidence="7">
    <location>
        <begin position="120"/>
        <end position="123"/>
    </location>
    <ligand>
        <name>GTP</name>
        <dbReference type="ChEBI" id="CHEBI:37565"/>
    </ligand>
</feature>
<dbReference type="HAMAP" id="MF_00367">
    <property type="entry name" value="GTPase_Era"/>
    <property type="match status" value="1"/>
</dbReference>
<evidence type="ECO:0000259" key="10">
    <source>
        <dbReference type="PROSITE" id="PS50823"/>
    </source>
</evidence>
<feature type="domain" description="KH type-2" evidence="10">
    <location>
        <begin position="193"/>
        <end position="282"/>
    </location>
</feature>
<dbReference type="GO" id="GO:0003924">
    <property type="term" value="F:GTPase activity"/>
    <property type="evidence" value="ECO:0007669"/>
    <property type="project" value="UniProtKB-UniRule"/>
</dbReference>
<dbReference type="AlphaFoldDB" id="A0A2G0CB75"/>
<evidence type="ECO:0000256" key="7">
    <source>
        <dbReference type="HAMAP-Rule" id="MF_00367"/>
    </source>
</evidence>
<reference evidence="12 13" key="1">
    <citation type="submission" date="2017-10" db="EMBL/GenBank/DDBJ databases">
        <title>The draft genome sequence of Lewinella marina KCTC 32374.</title>
        <authorList>
            <person name="Wang K."/>
        </authorList>
    </citation>
    <scope>NUCLEOTIDE SEQUENCE [LARGE SCALE GENOMIC DNA]</scope>
    <source>
        <strain evidence="12 13">MKG-38</strain>
    </source>
</reference>
<comment type="function">
    <text evidence="7">An essential GTPase that binds both GDP and GTP, with rapid nucleotide exchange. Plays a role in 16S rRNA processing and 30S ribosomal subunit biogenesis and possibly also in cell cycle regulation and energy metabolism.</text>
</comment>
<dbReference type="SUPFAM" id="SSF54814">
    <property type="entry name" value="Prokaryotic type KH domain (KH-domain type II)"/>
    <property type="match status" value="1"/>
</dbReference>
<dbReference type="PROSITE" id="PS51713">
    <property type="entry name" value="G_ERA"/>
    <property type="match status" value="1"/>
</dbReference>
<dbReference type="InterPro" id="IPR005662">
    <property type="entry name" value="GTPase_Era-like"/>
</dbReference>
<dbReference type="EMBL" id="PDLO01000011">
    <property type="protein sequence ID" value="PHK97177.1"/>
    <property type="molecule type" value="Genomic_DNA"/>
</dbReference>
<dbReference type="InterPro" id="IPR015946">
    <property type="entry name" value="KH_dom-like_a/b"/>
</dbReference>
<comment type="subunit">
    <text evidence="7">Monomer.</text>
</comment>
<dbReference type="NCBIfam" id="TIGR00436">
    <property type="entry name" value="era"/>
    <property type="match status" value="1"/>
</dbReference>
<dbReference type="GO" id="GO:0005525">
    <property type="term" value="F:GTP binding"/>
    <property type="evidence" value="ECO:0007669"/>
    <property type="project" value="UniProtKB-UniRule"/>
</dbReference>
<organism evidence="12 13">
    <name type="scientific">Neolewinella marina</name>
    <dbReference type="NCBI Taxonomy" id="438751"/>
    <lineage>
        <taxon>Bacteria</taxon>
        <taxon>Pseudomonadati</taxon>
        <taxon>Bacteroidota</taxon>
        <taxon>Saprospiria</taxon>
        <taxon>Saprospirales</taxon>
        <taxon>Lewinellaceae</taxon>
        <taxon>Neolewinella</taxon>
    </lineage>
</organism>
<evidence type="ECO:0000256" key="5">
    <source>
        <dbReference type="ARBA" id="ARBA00022884"/>
    </source>
</evidence>
<protein>
    <recommendedName>
        <fullName evidence="2 7">GTPase Era</fullName>
    </recommendedName>
</protein>
<keyword evidence="3 7" id="KW-0690">Ribosome biogenesis</keyword>
<dbReference type="InterPro" id="IPR030388">
    <property type="entry name" value="G_ERA_dom"/>
</dbReference>
<dbReference type="Pfam" id="PF07650">
    <property type="entry name" value="KH_2"/>
    <property type="match status" value="1"/>
</dbReference>
<evidence type="ECO:0000256" key="3">
    <source>
        <dbReference type="ARBA" id="ARBA00022517"/>
    </source>
</evidence>
<dbReference type="PRINTS" id="PR00326">
    <property type="entry name" value="GTP1OBG"/>
</dbReference>
<evidence type="ECO:0000256" key="4">
    <source>
        <dbReference type="ARBA" id="ARBA00022741"/>
    </source>
</evidence>
<name>A0A2G0CB75_9BACT</name>
<feature type="binding site" evidence="7">
    <location>
        <begin position="58"/>
        <end position="62"/>
    </location>
    <ligand>
        <name>GTP</name>
        <dbReference type="ChEBI" id="CHEBI:37565"/>
    </ligand>
</feature>
<evidence type="ECO:0000256" key="9">
    <source>
        <dbReference type="RuleBase" id="RU003761"/>
    </source>
</evidence>
<dbReference type="OrthoDB" id="9805918at2"/>
<dbReference type="GO" id="GO:0005737">
    <property type="term" value="C:cytoplasm"/>
    <property type="evidence" value="ECO:0007669"/>
    <property type="project" value="UniProtKB-SubCell"/>
</dbReference>
<dbReference type="NCBIfam" id="TIGR00231">
    <property type="entry name" value="small_GTP"/>
    <property type="match status" value="1"/>
</dbReference>
<gene>
    <name evidence="7" type="primary">era</name>
    <name evidence="12" type="ORF">CGL56_17195</name>
</gene>
<dbReference type="InterPro" id="IPR006073">
    <property type="entry name" value="GTP-bd"/>
</dbReference>
<dbReference type="InterPro" id="IPR005225">
    <property type="entry name" value="Small_GTP-bd"/>
</dbReference>
<dbReference type="InterPro" id="IPR009019">
    <property type="entry name" value="KH_sf_prok-type"/>
</dbReference>
<dbReference type="PANTHER" id="PTHR42698:SF2">
    <property type="entry name" value="GTPASE ERA-LIKE, CHLOROPLASTIC"/>
    <property type="match status" value="1"/>
</dbReference>
<dbReference type="GO" id="GO:0005886">
    <property type="term" value="C:plasma membrane"/>
    <property type="evidence" value="ECO:0007669"/>
    <property type="project" value="UniProtKB-SubCell"/>
</dbReference>
<dbReference type="InterPro" id="IPR004044">
    <property type="entry name" value="KH_dom_type_2"/>
</dbReference>
<dbReference type="NCBIfam" id="NF000908">
    <property type="entry name" value="PRK00089.1"/>
    <property type="match status" value="1"/>
</dbReference>
<keyword evidence="6 7" id="KW-0342">GTP-binding</keyword>
<feature type="binding site" evidence="7">
    <location>
        <begin position="11"/>
        <end position="18"/>
    </location>
    <ligand>
        <name>GTP</name>
        <dbReference type="ChEBI" id="CHEBI:37565"/>
    </ligand>
</feature>
<proteinExistence type="inferred from homology"/>
<evidence type="ECO:0000256" key="8">
    <source>
        <dbReference type="PROSITE-ProRule" id="PRU01050"/>
    </source>
</evidence>
<keyword evidence="7" id="KW-0472">Membrane</keyword>
<dbReference type="FunFam" id="3.30.300.20:FF:000003">
    <property type="entry name" value="GTPase Era"/>
    <property type="match status" value="1"/>
</dbReference>
<dbReference type="Gene3D" id="3.30.300.20">
    <property type="match status" value="1"/>
</dbReference>
<sequence>MHKSGFVNIIGRPNAGKSTLMNALVGERMSIITAKPQTTRHRIIGILTEDDYQIVFSDTPGYIEEASYKMQEKMNSYVNSSFEDADVMIYLVDPQETYAEDDLLVGKLRRMDVPLFLVFNKLDLVDERRVGELEREFKRWIKPQRIFGISAQSGLGVDELLDAIKEALPEGPVYYPADQLTDRSERFFVSEILREQILEQYHQEVPYSVEIEIETFEETHTKDGEELARISAVIYVSRKTQKPILIGKGGSSIKKLGTNARKRMEEFLGRKVFLEMHVKIREDWRDDESWLKRFGYDR</sequence>
<keyword evidence="7" id="KW-1003">Cell membrane</keyword>
<dbReference type="CDD" id="cd22534">
    <property type="entry name" value="KH-II_Era"/>
    <property type="match status" value="1"/>
</dbReference>
<keyword evidence="13" id="KW-1185">Reference proteome</keyword>
<dbReference type="PROSITE" id="PS50823">
    <property type="entry name" value="KH_TYPE_2"/>
    <property type="match status" value="1"/>
</dbReference>
<dbReference type="Proteomes" id="UP000226437">
    <property type="component" value="Unassembled WGS sequence"/>
</dbReference>
<dbReference type="SUPFAM" id="SSF52540">
    <property type="entry name" value="P-loop containing nucleoside triphosphate hydrolases"/>
    <property type="match status" value="1"/>
</dbReference>
<feature type="domain" description="Era-type G" evidence="11">
    <location>
        <begin position="3"/>
        <end position="170"/>
    </location>
</feature>
<evidence type="ECO:0000256" key="6">
    <source>
        <dbReference type="ARBA" id="ARBA00023134"/>
    </source>
</evidence>
<evidence type="ECO:0000313" key="13">
    <source>
        <dbReference type="Proteomes" id="UP000226437"/>
    </source>
</evidence>
<dbReference type="GO" id="GO:0043024">
    <property type="term" value="F:ribosomal small subunit binding"/>
    <property type="evidence" value="ECO:0007669"/>
    <property type="project" value="TreeGrafter"/>
</dbReference>
<accession>A0A2G0CB75</accession>
<evidence type="ECO:0000256" key="1">
    <source>
        <dbReference type="ARBA" id="ARBA00007921"/>
    </source>
</evidence>
<feature type="region of interest" description="G4" evidence="8">
    <location>
        <begin position="120"/>
        <end position="123"/>
    </location>
</feature>
<feature type="region of interest" description="G3" evidence="8">
    <location>
        <begin position="58"/>
        <end position="61"/>
    </location>
</feature>